<dbReference type="OrthoDB" id="3436553at2759"/>
<protein>
    <submittedName>
        <fullName evidence="2">Uncharacterized protein</fullName>
    </submittedName>
</protein>
<dbReference type="AlphaFoldDB" id="A0A1L9WLU1"/>
<dbReference type="RefSeq" id="XP_020053468.1">
    <property type="nucleotide sequence ID" value="XM_020205687.1"/>
</dbReference>
<sequence length="210" mass="22271">MKSLGHELGILFGFLVACFVVMAVYVHIWNAIERREAHRDKLRHQMLDTRRVDPRLHEQRLHPDYRPMGTSTTITAGSTTVLGGGSSVAGGYGGGYAGGGAGAGTSTPTTATGTASGSAIGIEKIIEKRAELAGLHHHQQHQHQHQRIPSQEEIGVAVTTPSAEYDVKGDVKEKWPGRKASSAFGLELGIGKRHLSLRSHPVGGDSGAGS</sequence>
<gene>
    <name evidence="2" type="ORF">ASPACDRAFT_80620</name>
</gene>
<dbReference type="PROSITE" id="PS51257">
    <property type="entry name" value="PROKAR_LIPOPROTEIN"/>
    <property type="match status" value="1"/>
</dbReference>
<accession>A0A1L9WLU1</accession>
<evidence type="ECO:0000256" key="1">
    <source>
        <dbReference type="SAM" id="Phobius"/>
    </source>
</evidence>
<keyword evidence="1" id="KW-0812">Transmembrane</keyword>
<evidence type="ECO:0000313" key="2">
    <source>
        <dbReference type="EMBL" id="OJJ97128.1"/>
    </source>
</evidence>
<evidence type="ECO:0000313" key="3">
    <source>
        <dbReference type="Proteomes" id="UP000184546"/>
    </source>
</evidence>
<dbReference type="OMA" id="KEKWPGR"/>
<organism evidence="2 3">
    <name type="scientific">Aspergillus aculeatus (strain ATCC 16872 / CBS 172.66 / WB 5094)</name>
    <dbReference type="NCBI Taxonomy" id="690307"/>
    <lineage>
        <taxon>Eukaryota</taxon>
        <taxon>Fungi</taxon>
        <taxon>Dikarya</taxon>
        <taxon>Ascomycota</taxon>
        <taxon>Pezizomycotina</taxon>
        <taxon>Eurotiomycetes</taxon>
        <taxon>Eurotiomycetidae</taxon>
        <taxon>Eurotiales</taxon>
        <taxon>Aspergillaceae</taxon>
        <taxon>Aspergillus</taxon>
        <taxon>Aspergillus subgen. Circumdati</taxon>
    </lineage>
</organism>
<keyword evidence="1" id="KW-1133">Transmembrane helix</keyword>
<feature type="transmembrane region" description="Helical" evidence="1">
    <location>
        <begin position="12"/>
        <end position="32"/>
    </location>
</feature>
<name>A0A1L9WLU1_ASPA1</name>
<dbReference type="STRING" id="690307.A0A1L9WLU1"/>
<keyword evidence="1" id="KW-0472">Membrane</keyword>
<dbReference type="GeneID" id="30979501"/>
<feature type="non-terminal residue" evidence="2">
    <location>
        <position position="210"/>
    </location>
</feature>
<dbReference type="EMBL" id="KV878983">
    <property type="protein sequence ID" value="OJJ97128.1"/>
    <property type="molecule type" value="Genomic_DNA"/>
</dbReference>
<keyword evidence="3" id="KW-1185">Reference proteome</keyword>
<dbReference type="VEuPathDB" id="FungiDB:ASPACDRAFT_80620"/>
<proteinExistence type="predicted"/>
<reference evidence="3" key="1">
    <citation type="journal article" date="2017" name="Genome Biol.">
        <title>Comparative genomics reveals high biological diversity and specific adaptations in the industrially and medically important fungal genus Aspergillus.</title>
        <authorList>
            <person name="de Vries R.P."/>
            <person name="Riley R."/>
            <person name="Wiebenga A."/>
            <person name="Aguilar-Osorio G."/>
            <person name="Amillis S."/>
            <person name="Uchima C.A."/>
            <person name="Anderluh G."/>
            <person name="Asadollahi M."/>
            <person name="Askin M."/>
            <person name="Barry K."/>
            <person name="Battaglia E."/>
            <person name="Bayram O."/>
            <person name="Benocci T."/>
            <person name="Braus-Stromeyer S.A."/>
            <person name="Caldana C."/>
            <person name="Canovas D."/>
            <person name="Cerqueira G.C."/>
            <person name="Chen F."/>
            <person name="Chen W."/>
            <person name="Choi C."/>
            <person name="Clum A."/>
            <person name="Dos Santos R.A."/>
            <person name="Damasio A.R."/>
            <person name="Diallinas G."/>
            <person name="Emri T."/>
            <person name="Fekete E."/>
            <person name="Flipphi M."/>
            <person name="Freyberg S."/>
            <person name="Gallo A."/>
            <person name="Gournas C."/>
            <person name="Habgood R."/>
            <person name="Hainaut M."/>
            <person name="Harispe M.L."/>
            <person name="Henrissat B."/>
            <person name="Hilden K.S."/>
            <person name="Hope R."/>
            <person name="Hossain A."/>
            <person name="Karabika E."/>
            <person name="Karaffa L."/>
            <person name="Karanyi Z."/>
            <person name="Krasevec N."/>
            <person name="Kuo A."/>
            <person name="Kusch H."/>
            <person name="LaButti K."/>
            <person name="Lagendijk E.L."/>
            <person name="Lapidus A."/>
            <person name="Levasseur A."/>
            <person name="Lindquist E."/>
            <person name="Lipzen A."/>
            <person name="Logrieco A.F."/>
            <person name="MacCabe A."/>
            <person name="Maekelae M.R."/>
            <person name="Malavazi I."/>
            <person name="Melin P."/>
            <person name="Meyer V."/>
            <person name="Mielnichuk N."/>
            <person name="Miskei M."/>
            <person name="Molnar A.P."/>
            <person name="Mule G."/>
            <person name="Ngan C.Y."/>
            <person name="Orejas M."/>
            <person name="Orosz E."/>
            <person name="Ouedraogo J.P."/>
            <person name="Overkamp K.M."/>
            <person name="Park H.-S."/>
            <person name="Perrone G."/>
            <person name="Piumi F."/>
            <person name="Punt P.J."/>
            <person name="Ram A.F."/>
            <person name="Ramon A."/>
            <person name="Rauscher S."/>
            <person name="Record E."/>
            <person name="Riano-Pachon D.M."/>
            <person name="Robert V."/>
            <person name="Roehrig J."/>
            <person name="Ruller R."/>
            <person name="Salamov A."/>
            <person name="Salih N.S."/>
            <person name="Samson R.A."/>
            <person name="Sandor E."/>
            <person name="Sanguinetti M."/>
            <person name="Schuetze T."/>
            <person name="Sepcic K."/>
            <person name="Shelest E."/>
            <person name="Sherlock G."/>
            <person name="Sophianopoulou V."/>
            <person name="Squina F.M."/>
            <person name="Sun H."/>
            <person name="Susca A."/>
            <person name="Todd R.B."/>
            <person name="Tsang A."/>
            <person name="Unkles S.E."/>
            <person name="van de Wiele N."/>
            <person name="van Rossen-Uffink D."/>
            <person name="Oliveira J.V."/>
            <person name="Vesth T.C."/>
            <person name="Visser J."/>
            <person name="Yu J.-H."/>
            <person name="Zhou M."/>
            <person name="Andersen M.R."/>
            <person name="Archer D.B."/>
            <person name="Baker S.E."/>
            <person name="Benoit I."/>
            <person name="Brakhage A.A."/>
            <person name="Braus G.H."/>
            <person name="Fischer R."/>
            <person name="Frisvad J.C."/>
            <person name="Goldman G.H."/>
            <person name="Houbraken J."/>
            <person name="Oakley B."/>
            <person name="Pocsi I."/>
            <person name="Scazzocchio C."/>
            <person name="Seiboth B."/>
            <person name="vanKuyk P.A."/>
            <person name="Wortman J."/>
            <person name="Dyer P.S."/>
            <person name="Grigoriev I.V."/>
        </authorList>
    </citation>
    <scope>NUCLEOTIDE SEQUENCE [LARGE SCALE GENOMIC DNA]</scope>
    <source>
        <strain evidence="3">ATCC 16872 / CBS 172.66 / WB 5094</strain>
    </source>
</reference>
<dbReference type="Proteomes" id="UP000184546">
    <property type="component" value="Unassembled WGS sequence"/>
</dbReference>